<comment type="caution">
    <text evidence="1">The sequence shown here is derived from an EMBL/GenBank/DDBJ whole genome shotgun (WGS) entry which is preliminary data.</text>
</comment>
<gene>
    <name evidence="1" type="ORF">HanXRQr2_Chr06g0264141</name>
</gene>
<reference evidence="1" key="2">
    <citation type="submission" date="2020-06" db="EMBL/GenBank/DDBJ databases">
        <title>Helianthus annuus Genome sequencing and assembly Release 2.</title>
        <authorList>
            <person name="Gouzy J."/>
            <person name="Langlade N."/>
            <person name="Munos S."/>
        </authorList>
    </citation>
    <scope>NUCLEOTIDE SEQUENCE</scope>
    <source>
        <tissue evidence="1">Leaves</tissue>
    </source>
</reference>
<sequence length="41" mass="4858">MKTQFQKRLRLQRESKASTTKLEKCVKGKLISIFNLKLLLH</sequence>
<keyword evidence="2" id="KW-1185">Reference proteome</keyword>
<evidence type="ECO:0000313" key="2">
    <source>
        <dbReference type="Proteomes" id="UP000215914"/>
    </source>
</evidence>
<protein>
    <submittedName>
        <fullName evidence="1">Uncharacterized protein</fullName>
    </submittedName>
</protein>
<name>A0A9K3ITU5_HELAN</name>
<evidence type="ECO:0000313" key="1">
    <source>
        <dbReference type="EMBL" id="KAF5802827.1"/>
    </source>
</evidence>
<dbReference type="Proteomes" id="UP000215914">
    <property type="component" value="Unassembled WGS sequence"/>
</dbReference>
<proteinExistence type="predicted"/>
<organism evidence="1 2">
    <name type="scientific">Helianthus annuus</name>
    <name type="common">Common sunflower</name>
    <dbReference type="NCBI Taxonomy" id="4232"/>
    <lineage>
        <taxon>Eukaryota</taxon>
        <taxon>Viridiplantae</taxon>
        <taxon>Streptophyta</taxon>
        <taxon>Embryophyta</taxon>
        <taxon>Tracheophyta</taxon>
        <taxon>Spermatophyta</taxon>
        <taxon>Magnoliopsida</taxon>
        <taxon>eudicotyledons</taxon>
        <taxon>Gunneridae</taxon>
        <taxon>Pentapetalae</taxon>
        <taxon>asterids</taxon>
        <taxon>campanulids</taxon>
        <taxon>Asterales</taxon>
        <taxon>Asteraceae</taxon>
        <taxon>Asteroideae</taxon>
        <taxon>Heliantheae alliance</taxon>
        <taxon>Heliantheae</taxon>
        <taxon>Helianthus</taxon>
    </lineage>
</organism>
<accession>A0A9K3ITU5</accession>
<dbReference type="AlphaFoldDB" id="A0A9K3ITU5"/>
<reference evidence="1" key="1">
    <citation type="journal article" date="2017" name="Nature">
        <title>The sunflower genome provides insights into oil metabolism, flowering and Asterid evolution.</title>
        <authorList>
            <person name="Badouin H."/>
            <person name="Gouzy J."/>
            <person name="Grassa C.J."/>
            <person name="Murat F."/>
            <person name="Staton S.E."/>
            <person name="Cottret L."/>
            <person name="Lelandais-Briere C."/>
            <person name="Owens G.L."/>
            <person name="Carrere S."/>
            <person name="Mayjonade B."/>
            <person name="Legrand L."/>
            <person name="Gill N."/>
            <person name="Kane N.C."/>
            <person name="Bowers J.E."/>
            <person name="Hubner S."/>
            <person name="Bellec A."/>
            <person name="Berard A."/>
            <person name="Berges H."/>
            <person name="Blanchet N."/>
            <person name="Boniface M.C."/>
            <person name="Brunel D."/>
            <person name="Catrice O."/>
            <person name="Chaidir N."/>
            <person name="Claudel C."/>
            <person name="Donnadieu C."/>
            <person name="Faraut T."/>
            <person name="Fievet G."/>
            <person name="Helmstetter N."/>
            <person name="King M."/>
            <person name="Knapp S.J."/>
            <person name="Lai Z."/>
            <person name="Le Paslier M.C."/>
            <person name="Lippi Y."/>
            <person name="Lorenzon L."/>
            <person name="Mandel J.R."/>
            <person name="Marage G."/>
            <person name="Marchand G."/>
            <person name="Marquand E."/>
            <person name="Bret-Mestries E."/>
            <person name="Morien E."/>
            <person name="Nambeesan S."/>
            <person name="Nguyen T."/>
            <person name="Pegot-Espagnet P."/>
            <person name="Pouilly N."/>
            <person name="Raftis F."/>
            <person name="Sallet E."/>
            <person name="Schiex T."/>
            <person name="Thomas J."/>
            <person name="Vandecasteele C."/>
            <person name="Vares D."/>
            <person name="Vear F."/>
            <person name="Vautrin S."/>
            <person name="Crespi M."/>
            <person name="Mangin B."/>
            <person name="Burke J.M."/>
            <person name="Salse J."/>
            <person name="Munos S."/>
            <person name="Vincourt P."/>
            <person name="Rieseberg L.H."/>
            <person name="Langlade N.B."/>
        </authorList>
    </citation>
    <scope>NUCLEOTIDE SEQUENCE</scope>
    <source>
        <tissue evidence="1">Leaves</tissue>
    </source>
</reference>
<dbReference type="Gramene" id="mRNA:HanXRQr2_Chr06g0264141">
    <property type="protein sequence ID" value="mRNA:HanXRQr2_Chr06g0264141"/>
    <property type="gene ID" value="HanXRQr2_Chr06g0264141"/>
</dbReference>
<dbReference type="EMBL" id="MNCJ02000321">
    <property type="protein sequence ID" value="KAF5802827.1"/>
    <property type="molecule type" value="Genomic_DNA"/>
</dbReference>